<dbReference type="EMBL" id="VWSF01000027">
    <property type="protein sequence ID" value="KAA5540374.1"/>
    <property type="molecule type" value="Genomic_DNA"/>
</dbReference>
<dbReference type="InterPro" id="IPR008969">
    <property type="entry name" value="CarboxyPept-like_regulatory"/>
</dbReference>
<gene>
    <name evidence="1" type="ORF">F0145_22970</name>
</gene>
<keyword evidence="2" id="KW-1185">Reference proteome</keyword>
<dbReference type="SUPFAM" id="SSF49464">
    <property type="entry name" value="Carboxypeptidase regulatory domain-like"/>
    <property type="match status" value="1"/>
</dbReference>
<comment type="caution">
    <text evidence="1">The sequence shown here is derived from an EMBL/GenBank/DDBJ whole genome shotgun (WGS) entry which is preliminary data.</text>
</comment>
<organism evidence="1 2">
    <name type="scientific">Adhaeribacter rhizoryzae</name>
    <dbReference type="NCBI Taxonomy" id="2607907"/>
    <lineage>
        <taxon>Bacteria</taxon>
        <taxon>Pseudomonadati</taxon>
        <taxon>Bacteroidota</taxon>
        <taxon>Cytophagia</taxon>
        <taxon>Cytophagales</taxon>
        <taxon>Hymenobacteraceae</taxon>
        <taxon>Adhaeribacter</taxon>
    </lineage>
</organism>
<dbReference type="Proteomes" id="UP000323426">
    <property type="component" value="Unassembled WGS sequence"/>
</dbReference>
<dbReference type="Pfam" id="PF13715">
    <property type="entry name" value="CarbopepD_reg_2"/>
    <property type="match status" value="1"/>
</dbReference>
<protein>
    <submittedName>
        <fullName evidence="1">Carboxypeptidase-like regulatory domain-containing protein</fullName>
    </submittedName>
</protein>
<reference evidence="1 2" key="1">
    <citation type="submission" date="2019-09" db="EMBL/GenBank/DDBJ databases">
        <title>Genome sequence and assembly of Adhaeribacter sp.</title>
        <authorList>
            <person name="Chhetri G."/>
        </authorList>
    </citation>
    <scope>NUCLEOTIDE SEQUENCE [LARGE SCALE GENOMIC DNA]</scope>
    <source>
        <strain evidence="1 2">DK36</strain>
    </source>
</reference>
<keyword evidence="1" id="KW-0121">Carboxypeptidase</keyword>
<dbReference type="AlphaFoldDB" id="A0A5M6CYS9"/>
<accession>A0A5M6CYS9</accession>
<dbReference type="GO" id="GO:0004180">
    <property type="term" value="F:carboxypeptidase activity"/>
    <property type="evidence" value="ECO:0007669"/>
    <property type="project" value="UniProtKB-KW"/>
</dbReference>
<evidence type="ECO:0000313" key="1">
    <source>
        <dbReference type="EMBL" id="KAA5540374.1"/>
    </source>
</evidence>
<sequence length="230" mass="25869">MLDSINIPFPRTTGYLKLLVGMLLFLLGFLAANEVQAQGQPKIVQFSGIVATGDSLYGVPGVTVYVPKAGRGTITNDYGYFSLAVLAGDSIVVRAVGYRHLTVVIPRNYDKQSYSVVLELKEDMNVLPEVRVWPYPTEKDFKQAFMNLKLPTKDLTGPERSLNEKLMAQIFNNTPMSANANFRNTMDMQQLQYERNRGIAPNPYTNNPLLNPLSWFKFINQVKNGDLKKK</sequence>
<keyword evidence="1" id="KW-0378">Hydrolase</keyword>
<proteinExistence type="predicted"/>
<evidence type="ECO:0000313" key="2">
    <source>
        <dbReference type="Proteomes" id="UP000323426"/>
    </source>
</evidence>
<name>A0A5M6CYS9_9BACT</name>
<dbReference type="RefSeq" id="WP_150092436.1">
    <property type="nucleotide sequence ID" value="NZ_VWSF01000027.1"/>
</dbReference>
<keyword evidence="1" id="KW-0645">Protease</keyword>